<sequence>MGNCNCLERARAKVTAWGAEEGDGGEDEFWGATAAEFSGGGGGGARGGVPSTRKKEIIKDGGGGGKGSSSPTRRVKIRMTKGQLRRLLAGAGRGAAVEDVVAEIMSMGRRARRAREGGGGQRRPPAAAVAVQAGADTGRHGRVAGAAMEEDMMEMSL</sequence>
<feature type="region of interest" description="Disordered" evidence="1">
    <location>
        <begin position="113"/>
        <end position="141"/>
    </location>
</feature>
<accession>A3BKK8</accession>
<feature type="compositionally biased region" description="Gly residues" evidence="1">
    <location>
        <begin position="38"/>
        <end position="47"/>
    </location>
</feature>
<gene>
    <name evidence="2" type="ORF">OsJ_24540</name>
</gene>
<feature type="region of interest" description="Disordered" evidence="1">
    <location>
        <begin position="35"/>
        <end position="72"/>
    </location>
</feature>
<evidence type="ECO:0000256" key="1">
    <source>
        <dbReference type="SAM" id="MobiDB-lite"/>
    </source>
</evidence>
<organism evidence="2">
    <name type="scientific">Oryza sativa subsp. japonica</name>
    <name type="common">Rice</name>
    <dbReference type="NCBI Taxonomy" id="39947"/>
    <lineage>
        <taxon>Eukaryota</taxon>
        <taxon>Viridiplantae</taxon>
        <taxon>Streptophyta</taxon>
        <taxon>Embryophyta</taxon>
        <taxon>Tracheophyta</taxon>
        <taxon>Spermatophyta</taxon>
        <taxon>Magnoliopsida</taxon>
        <taxon>Liliopsida</taxon>
        <taxon>Poales</taxon>
        <taxon>Poaceae</taxon>
        <taxon>BOP clade</taxon>
        <taxon>Oryzoideae</taxon>
        <taxon>Oryzeae</taxon>
        <taxon>Oryzinae</taxon>
        <taxon>Oryza</taxon>
        <taxon>Oryza sativa</taxon>
    </lineage>
</organism>
<feature type="compositionally biased region" description="Low complexity" evidence="1">
    <location>
        <begin position="122"/>
        <end position="135"/>
    </location>
</feature>
<name>A3BKK8_ORYSJ</name>
<proteinExistence type="predicted"/>
<reference evidence="2" key="1">
    <citation type="journal article" date="2005" name="PLoS Biol.">
        <title>The genomes of Oryza sativa: a history of duplications.</title>
        <authorList>
            <person name="Yu J."/>
            <person name="Wang J."/>
            <person name="Lin W."/>
            <person name="Li S."/>
            <person name="Li H."/>
            <person name="Zhou J."/>
            <person name="Ni P."/>
            <person name="Dong W."/>
            <person name="Hu S."/>
            <person name="Zeng C."/>
            <person name="Zhang J."/>
            <person name="Zhang Y."/>
            <person name="Li R."/>
            <person name="Xu Z."/>
            <person name="Li S."/>
            <person name="Li X."/>
            <person name="Zheng H."/>
            <person name="Cong L."/>
            <person name="Lin L."/>
            <person name="Yin J."/>
            <person name="Geng J."/>
            <person name="Li G."/>
            <person name="Shi J."/>
            <person name="Liu J."/>
            <person name="Lv H."/>
            <person name="Li J."/>
            <person name="Wang J."/>
            <person name="Deng Y."/>
            <person name="Ran L."/>
            <person name="Shi X."/>
            <person name="Wang X."/>
            <person name="Wu Q."/>
            <person name="Li C."/>
            <person name="Ren X."/>
            <person name="Wang J."/>
            <person name="Wang X."/>
            <person name="Li D."/>
            <person name="Liu D."/>
            <person name="Zhang X."/>
            <person name="Ji Z."/>
            <person name="Zhao W."/>
            <person name="Sun Y."/>
            <person name="Zhang Z."/>
            <person name="Bao J."/>
            <person name="Han Y."/>
            <person name="Dong L."/>
            <person name="Ji J."/>
            <person name="Chen P."/>
            <person name="Wu S."/>
            <person name="Liu J."/>
            <person name="Xiao Y."/>
            <person name="Bu D."/>
            <person name="Tan J."/>
            <person name="Yang L."/>
            <person name="Ye C."/>
            <person name="Zhang J."/>
            <person name="Xu J."/>
            <person name="Zhou Y."/>
            <person name="Yu Y."/>
            <person name="Zhang B."/>
            <person name="Zhuang S."/>
            <person name="Wei H."/>
            <person name="Liu B."/>
            <person name="Lei M."/>
            <person name="Yu H."/>
            <person name="Li Y."/>
            <person name="Xu H."/>
            <person name="Wei S."/>
            <person name="He X."/>
            <person name="Fang L."/>
            <person name="Zhang Z."/>
            <person name="Zhang Y."/>
            <person name="Huang X."/>
            <person name="Su Z."/>
            <person name="Tong W."/>
            <person name="Li J."/>
            <person name="Tong Z."/>
            <person name="Li S."/>
            <person name="Ye J."/>
            <person name="Wang L."/>
            <person name="Fang L."/>
            <person name="Lei T."/>
            <person name="Chen C."/>
            <person name="Chen H."/>
            <person name="Xu Z."/>
            <person name="Li H."/>
            <person name="Huang H."/>
            <person name="Zhang F."/>
            <person name="Xu H."/>
            <person name="Li N."/>
            <person name="Zhao C."/>
            <person name="Li S."/>
            <person name="Dong L."/>
            <person name="Huang Y."/>
            <person name="Li L."/>
            <person name="Xi Y."/>
            <person name="Qi Q."/>
            <person name="Li W."/>
            <person name="Zhang B."/>
            <person name="Hu W."/>
            <person name="Zhang Y."/>
            <person name="Tian X."/>
            <person name="Jiao Y."/>
            <person name="Liang X."/>
            <person name="Jin J."/>
            <person name="Gao L."/>
            <person name="Zheng W."/>
            <person name="Hao B."/>
            <person name="Liu S."/>
            <person name="Wang W."/>
            <person name="Yuan L."/>
            <person name="Cao M."/>
            <person name="McDermott J."/>
            <person name="Samudrala R."/>
            <person name="Wang J."/>
            <person name="Wong G.K."/>
            <person name="Yang H."/>
        </authorList>
    </citation>
    <scope>NUCLEOTIDE SEQUENCE [LARGE SCALE GENOMIC DNA]</scope>
</reference>
<protein>
    <submittedName>
        <fullName evidence="2">Uncharacterized protein</fullName>
    </submittedName>
</protein>
<dbReference type="EMBL" id="CM000144">
    <property type="protein sequence ID" value="EAZ40097.1"/>
    <property type="molecule type" value="Genomic_DNA"/>
</dbReference>
<evidence type="ECO:0000313" key="2">
    <source>
        <dbReference type="EMBL" id="EAZ40097.1"/>
    </source>
</evidence>
<dbReference type="AlphaFoldDB" id="A3BKK8"/>
<reference evidence="2" key="2">
    <citation type="submission" date="2008-12" db="EMBL/GenBank/DDBJ databases">
        <title>Improved gene annotation of the rice (Oryza sativa) genomes.</title>
        <authorList>
            <person name="Wang J."/>
            <person name="Li R."/>
            <person name="Fan W."/>
            <person name="Huang Q."/>
            <person name="Zhang J."/>
            <person name="Zhou Y."/>
            <person name="Hu Y."/>
            <person name="Zi S."/>
            <person name="Li J."/>
            <person name="Ni P."/>
            <person name="Zheng H."/>
            <person name="Zhang Y."/>
            <person name="Zhao M."/>
            <person name="Hao Q."/>
            <person name="McDermott J."/>
            <person name="Samudrala R."/>
            <person name="Kristiansen K."/>
            <person name="Wong G.K.-S."/>
        </authorList>
    </citation>
    <scope>NUCLEOTIDE SEQUENCE</scope>
</reference>
<dbReference type="Proteomes" id="UP000007752">
    <property type="component" value="Chromosome 7"/>
</dbReference>